<evidence type="ECO:0000313" key="3">
    <source>
        <dbReference type="Proteomes" id="UP000243650"/>
    </source>
</evidence>
<dbReference type="RefSeq" id="WP_105959289.1">
    <property type="nucleotide sequence ID" value="NZ_PVNS01000008.1"/>
</dbReference>
<comment type="caution">
    <text evidence="2">The sequence shown here is derived from an EMBL/GenBank/DDBJ whole genome shotgun (WGS) entry which is preliminary data.</text>
</comment>
<sequence>MKSKPIYIEIPILAPVEKVWEMSQDPQLHEQWDLRFSSITYLPKESADDPQSFLYENKFGMIRVAGWGVSRGTHNQKDGSKTSSLHFGTDQKISPIKEGKGYWKYIPTNDGTTFLTQYDYDVRCGIYGKLLDLLFRPIMGWATALSFDVLKQWIETGESAKSQYLRFFTSSLIAILFCFIWVYQGLVPKIIAQHPDETAMLSRLPFIDGQGAVTGVVIVGVLEIFFGLLWLVYRKKRHLYALQIVLFPLLTFGSFIAMPSIFFHPFNPLTFNAGLWVLTIIGFVVTKDLPTAARCRRNRKVDST</sequence>
<feature type="transmembrane region" description="Helical" evidence="1">
    <location>
        <begin position="240"/>
        <end position="263"/>
    </location>
</feature>
<protein>
    <recommendedName>
        <fullName evidence="4">DoxX-like family protein</fullName>
    </recommendedName>
</protein>
<feature type="transmembrane region" description="Helical" evidence="1">
    <location>
        <begin position="212"/>
        <end position="233"/>
    </location>
</feature>
<dbReference type="OrthoDB" id="6199084at2"/>
<evidence type="ECO:0008006" key="4">
    <source>
        <dbReference type="Google" id="ProtNLM"/>
    </source>
</evidence>
<dbReference type="SUPFAM" id="SSF55961">
    <property type="entry name" value="Bet v1-like"/>
    <property type="match status" value="1"/>
</dbReference>
<keyword evidence="1" id="KW-0812">Transmembrane</keyword>
<feature type="transmembrane region" description="Helical" evidence="1">
    <location>
        <begin position="164"/>
        <end position="183"/>
    </location>
</feature>
<dbReference type="EMBL" id="PVNS01000008">
    <property type="protein sequence ID" value="PRO65449.1"/>
    <property type="molecule type" value="Genomic_DNA"/>
</dbReference>
<keyword evidence="1" id="KW-1133">Transmembrane helix</keyword>
<evidence type="ECO:0000313" key="2">
    <source>
        <dbReference type="EMBL" id="PRO65449.1"/>
    </source>
</evidence>
<dbReference type="Gene3D" id="3.30.530.20">
    <property type="match status" value="1"/>
</dbReference>
<name>A0A2P6MGP0_ALKUR</name>
<dbReference type="InterPro" id="IPR025695">
    <property type="entry name" value="DoxX-like"/>
</dbReference>
<dbReference type="Pfam" id="PF13781">
    <property type="entry name" value="DoxX_3"/>
    <property type="match status" value="1"/>
</dbReference>
<dbReference type="InterPro" id="IPR023393">
    <property type="entry name" value="START-like_dom_sf"/>
</dbReference>
<feature type="transmembrane region" description="Helical" evidence="1">
    <location>
        <begin position="269"/>
        <end position="290"/>
    </location>
</feature>
<proteinExistence type="predicted"/>
<organism evidence="2 3">
    <name type="scientific">Alkalicoccus urumqiensis</name>
    <name type="common">Bacillus urumqiensis</name>
    <dbReference type="NCBI Taxonomy" id="1548213"/>
    <lineage>
        <taxon>Bacteria</taxon>
        <taxon>Bacillati</taxon>
        <taxon>Bacillota</taxon>
        <taxon>Bacilli</taxon>
        <taxon>Bacillales</taxon>
        <taxon>Bacillaceae</taxon>
        <taxon>Alkalicoccus</taxon>
    </lineage>
</organism>
<dbReference type="Proteomes" id="UP000243650">
    <property type="component" value="Unassembled WGS sequence"/>
</dbReference>
<reference evidence="2 3" key="1">
    <citation type="submission" date="2018-03" db="EMBL/GenBank/DDBJ databases">
        <title>Bacillus urumqiensis sp. nov., a moderately haloalkaliphilic bacterium isolated from a salt lake.</title>
        <authorList>
            <person name="Zhao B."/>
            <person name="Liao Z."/>
        </authorList>
    </citation>
    <scope>NUCLEOTIDE SEQUENCE [LARGE SCALE GENOMIC DNA]</scope>
    <source>
        <strain evidence="2 3">BZ-SZ-XJ18</strain>
    </source>
</reference>
<keyword evidence="1" id="KW-0472">Membrane</keyword>
<gene>
    <name evidence="2" type="ORF">C6I21_09835</name>
</gene>
<dbReference type="AlphaFoldDB" id="A0A2P6MGP0"/>
<accession>A0A2P6MGP0</accession>
<evidence type="ECO:0000256" key="1">
    <source>
        <dbReference type="SAM" id="Phobius"/>
    </source>
</evidence>
<keyword evidence="3" id="KW-1185">Reference proteome</keyword>